<dbReference type="PANTHER" id="PTHR21635">
    <property type="entry name" value="LEUCINE ZIPPER TRANSCRIPTION FACTOR LIKE"/>
    <property type="match status" value="1"/>
</dbReference>
<evidence type="ECO:0000313" key="10">
    <source>
        <dbReference type="EMBL" id="KAF0972528.1"/>
    </source>
</evidence>
<dbReference type="OrthoDB" id="313412at2759"/>
<evidence type="ECO:0000256" key="8">
    <source>
        <dbReference type="SAM" id="Coils"/>
    </source>
</evidence>
<dbReference type="Proteomes" id="UP000444721">
    <property type="component" value="Unassembled WGS sequence"/>
</dbReference>
<dbReference type="EMBL" id="VFQX01000068">
    <property type="protein sequence ID" value="KAF0972528.1"/>
    <property type="molecule type" value="Genomic_DNA"/>
</dbReference>
<protein>
    <recommendedName>
        <fullName evidence="3">Leucine zipper transcription factor-like protein 1</fullName>
    </recommendedName>
</protein>
<comment type="function">
    <text evidence="6">Regulates ciliary localization of the BBSome complex. Together with the BBSome complex, controls SMO ciliary trafficking and contributes to the sonic hedgehog (SHH) pathway regulation. May play a role in neurite outgrowth. May have tumor suppressor function.</text>
</comment>
<dbReference type="VEuPathDB" id="AmoebaDB:FDP41_002922"/>
<comment type="subunit">
    <text evidence="7">Self-associates. Interacts with BBS9; the interaction mediates the association of LZTL1 with the BBsome complex and regulates BBSome ciliary trafficking.</text>
</comment>
<dbReference type="VEuPathDB" id="AmoebaDB:FDP41_009451"/>
<evidence type="ECO:0000256" key="2">
    <source>
        <dbReference type="ARBA" id="ARBA00008868"/>
    </source>
</evidence>
<dbReference type="PANTHER" id="PTHR21635:SF0">
    <property type="entry name" value="LEUCINE ZIPPER TRANSCRIPTION FACTOR-LIKE PROTEIN 1"/>
    <property type="match status" value="1"/>
</dbReference>
<dbReference type="AlphaFoldDB" id="A0A6A5B1F2"/>
<gene>
    <name evidence="11" type="ORF">FDP41_002922</name>
    <name evidence="10" type="ORF">FDP41_009431</name>
    <name evidence="9" type="ORF">FDP41_009451</name>
</gene>
<keyword evidence="12" id="KW-1185">Reference proteome</keyword>
<name>A0A6A5B1F2_NAEFO</name>
<dbReference type="Pfam" id="PF15294">
    <property type="entry name" value="Leu_zip"/>
    <property type="match status" value="1"/>
</dbReference>
<dbReference type="GeneID" id="68110140"/>
<evidence type="ECO:0000256" key="6">
    <source>
        <dbReference type="ARBA" id="ARBA00024898"/>
    </source>
</evidence>
<evidence type="ECO:0000256" key="3">
    <source>
        <dbReference type="ARBA" id="ARBA00018920"/>
    </source>
</evidence>
<dbReference type="GO" id="GO:1903565">
    <property type="term" value="P:negative regulation of protein localization to cilium"/>
    <property type="evidence" value="ECO:0007669"/>
    <property type="project" value="TreeGrafter"/>
</dbReference>
<evidence type="ECO:0000256" key="1">
    <source>
        <dbReference type="ARBA" id="ARBA00004496"/>
    </source>
</evidence>
<evidence type="ECO:0000256" key="7">
    <source>
        <dbReference type="ARBA" id="ARBA00026004"/>
    </source>
</evidence>
<comment type="caution">
    <text evidence="9">The sequence shown here is derived from an EMBL/GenBank/DDBJ whole genome shotgun (WGS) entry which is preliminary data.</text>
</comment>
<proteinExistence type="inferred from homology"/>
<evidence type="ECO:0000313" key="11">
    <source>
        <dbReference type="EMBL" id="KAF0978030.1"/>
    </source>
</evidence>
<evidence type="ECO:0000256" key="4">
    <source>
        <dbReference type="ARBA" id="ARBA00022490"/>
    </source>
</evidence>
<dbReference type="EMBL" id="VFQX01000069">
    <property type="protein sequence ID" value="KAF0972247.1"/>
    <property type="molecule type" value="Genomic_DNA"/>
</dbReference>
<accession>A0A6A5B1F2</accession>
<evidence type="ECO:0000256" key="5">
    <source>
        <dbReference type="ARBA" id="ARBA00023054"/>
    </source>
</evidence>
<keyword evidence="5 8" id="KW-0175">Coiled coil</keyword>
<evidence type="ECO:0000313" key="9">
    <source>
        <dbReference type="EMBL" id="KAF0972247.1"/>
    </source>
</evidence>
<dbReference type="GO" id="GO:0005737">
    <property type="term" value="C:cytoplasm"/>
    <property type="evidence" value="ECO:0007669"/>
    <property type="project" value="UniProtKB-SubCell"/>
</dbReference>
<dbReference type="EMBL" id="VFQX01000031">
    <property type="protein sequence ID" value="KAF0978030.1"/>
    <property type="molecule type" value="Genomic_DNA"/>
</dbReference>
<dbReference type="RefSeq" id="XP_044562743.1">
    <property type="nucleotide sequence ID" value="XM_044706170.1"/>
</dbReference>
<reference evidence="9 12" key="1">
    <citation type="journal article" date="2019" name="Sci. Rep.">
        <title>Nanopore sequencing improves the draft genome of the human pathogenic amoeba Naegleria fowleri.</title>
        <authorList>
            <person name="Liechti N."/>
            <person name="Schurch N."/>
            <person name="Bruggmann R."/>
            <person name="Wittwer M."/>
        </authorList>
    </citation>
    <scope>NUCLEOTIDE SEQUENCE [LARGE SCALE GENOMIC DNA]</scope>
    <source>
        <strain evidence="9 12">ATCC 30894</strain>
    </source>
</reference>
<organism evidence="9 12">
    <name type="scientific">Naegleria fowleri</name>
    <name type="common">Brain eating amoeba</name>
    <dbReference type="NCBI Taxonomy" id="5763"/>
    <lineage>
        <taxon>Eukaryota</taxon>
        <taxon>Discoba</taxon>
        <taxon>Heterolobosea</taxon>
        <taxon>Tetramitia</taxon>
        <taxon>Eutetramitia</taxon>
        <taxon>Vahlkampfiidae</taxon>
        <taxon>Naegleria</taxon>
    </lineage>
</organism>
<dbReference type="OMA" id="QMEGTTA"/>
<dbReference type="VEuPathDB" id="AmoebaDB:FDP41_009431"/>
<feature type="coiled-coil region" evidence="8">
    <location>
        <begin position="113"/>
        <end position="305"/>
    </location>
</feature>
<evidence type="ECO:0000313" key="12">
    <source>
        <dbReference type="Proteomes" id="UP000444721"/>
    </source>
</evidence>
<dbReference type="InterPro" id="IPR026157">
    <property type="entry name" value="LZTFL1"/>
</dbReference>
<dbReference type="VEuPathDB" id="AmoebaDB:NF0056660"/>
<comment type="similarity">
    <text evidence="2">Belongs to the LZTFL1 family.</text>
</comment>
<dbReference type="VEuPathDB" id="AmoebaDB:NfTy_062360"/>
<sequence length="313" mass="36336">MQSNPSMASNVEEVLLQGLSDHYKHVVESYLKFTHHKTELHLREVSKVIQEVKDSRLLDNQYSLLEVKNIIDALETVLKSTIKSETQYSNHTSLELLRQVFKEADEAGFKLKVDISSIENEETLQEIAKMENNMFPKSVGGNKLPSLKTNSEDILKLKKENDSMREQLTTLQKSYKEMMQEKTEITNQYNAVSDELKKLKNKLQGAHDPNDEKELEELRNKVAHLNSIIKSQNEELEKTQLKATQNEQKVLQLEHEKEAIKKDLVTAQNELTLKVNQTSQFQNMMTIVKNKNEELKELRDKLKLLDPNFQMKE</sequence>
<keyword evidence="4" id="KW-0963">Cytoplasm</keyword>
<comment type="subcellular location">
    <subcellularLocation>
        <location evidence="1">Cytoplasm</location>
    </subcellularLocation>
</comment>